<feature type="compositionally biased region" description="Low complexity" evidence="2">
    <location>
        <begin position="125"/>
        <end position="137"/>
    </location>
</feature>
<feature type="region of interest" description="Disordered" evidence="2">
    <location>
        <begin position="87"/>
        <end position="154"/>
    </location>
</feature>
<feature type="compositionally biased region" description="Polar residues" evidence="2">
    <location>
        <begin position="315"/>
        <end position="330"/>
    </location>
</feature>
<feature type="compositionally biased region" description="Polar residues" evidence="2">
    <location>
        <begin position="748"/>
        <end position="787"/>
    </location>
</feature>
<dbReference type="CDD" id="cd00054">
    <property type="entry name" value="EGF_CA"/>
    <property type="match status" value="1"/>
</dbReference>
<sequence>MRAATFPGFPSGCLSCTTGGLGGSTYGSSYSLDAGFPRPGLLRPVSESQGNSYKHEVRSESKIVNGQPVYDLYHERRFEDGNLVHEERKEKGAKDVDASLSLGQAQGYPDGPGYSRHLHETHLQSSSVGSSDYGSAGTLSAHGGVSPDYNSDLSSLSERLRQQMLLLKNRKGHENLGGSHHAVYSQTRYVNGQPVYVKKEERKYEDGQLVYNRTDEKGPDDLGTQHVAQQYDTSGSPVGPGGGYYERREEQRHFSSSSQGSHALHPGTFPGRAPAREESLYHRQDSAYPSYRPGYNSGSTGSSTQYTHESREETSSGYRPTSGSSTQYTQESREETSSGYRPYRPTSGGSSTQYTQDSREETSSGYRPYRPTSGSSSTQYTQETREESSSGYRPYRPTSGGSSTQYTHKRRNTGHTSGNPVQRQEKNLPQATGHTGQLQEAPLPSTHKTPEKKLPQDTGHTGQLQEVPLPSTHKTPEKKLPQDTGHTGQPSTQYTLPQATGHTGQLQEFSTQYTQDSREESSSGYRPYRPTSGGSSTQYTQDSREETSSGYRPTSGSSSTQYTQESREETSSGYRPYRPTSGSSSTQYTQESREETSSGYRPYRPTSGSSSTQYTQETREESSSGYRPYRPTSGSSTQYTQDTREESSPRHTPDRATSSSSSTQYTLESQSSHRPQTDRWTHTQQTDEELHSSYRPASRPSTSSTHSRQDTSTSTQYTQESTEGPTYPSRPSYRPSGSTSHEREESYESSWQQQRRNHTYTPSSGDFHTTVVQQNTRQPETTTQGALDSSRRDGSSDIYSQTYEQSSSTDSTNHDQYSRGYNTEYDQRQQGVTSHYSQEASAERRLTTDEGRDTVGIPGVLSGPHSQYGNDEKHNKERYDISPLEDNGPELPSVDNEIDSSYVPTLAPVDSEIDSSVYSGRGQESAIHTDRRYHSSRQDTSRTDTHSQGRPTHGYSDSSYHYRHNRTTTQGAINSVPVSTPAQVPGADDASSYGYPSVEGTSRHHYNESWRTSISADSQPQPAYGSTSSSSSSSQVRNCGQFSCIVVGDGQLSSSRQTQTRVSTRYVNGELVGITHHIRQYEDGKLVHENRTEQSVDDLSEEDLRRYGIDQLHLVQGSYQPESYSQRHEVRQEKKYVNGEQTYDLHHERRFEDGSLVYENRTEKDADELGASSPGGYEGSYSQTHQEGGARHEVTQSQHLQQHVTSGAVGDITAGHAAETQQVTDTAHVAVVPVYTSRRYETRRQQEFVDGQPTYDLHHERHFNNGSLVYENKTELNEGELRTSHSSGHQDALHQILSGNTLSTAYDRSSSATAHGSYGSGLEASRSSYGESAASQSAGSYSGSSASYHGSESSRQTGLYGESASSQIGGSYSGSSSQGSGSYGGTGVSYSSSSSSETHESSASGFPVGHTAGSSRATTSVLGAGSYSSSSQQESSGGCLSCMLVGSSGFSGQGSLGVSGGAGADGYSHRQEMNMEEHYEDGQLVHGQEESRVFENGQLVHESQRQYADAPSQSFRASALQSSEASSGEAASCEKSYCQNGGTCIPGFMGPLCTCPFGFKGKDCSEPYCPKRFCRYGGSCRVDGARHVCACAEGYSGYRCQTRTYRHARRHASKP</sequence>
<feature type="compositionally biased region" description="Polar residues" evidence="2">
    <location>
        <begin position="414"/>
        <end position="438"/>
    </location>
</feature>
<feature type="compositionally biased region" description="Basic and acidic residues" evidence="2">
    <location>
        <begin position="927"/>
        <end position="947"/>
    </location>
</feature>
<feature type="disulfide bond" evidence="1">
    <location>
        <begin position="1591"/>
        <end position="1600"/>
    </location>
</feature>
<feature type="region of interest" description="Disordered" evidence="2">
    <location>
        <begin position="914"/>
        <end position="1035"/>
    </location>
</feature>
<keyword evidence="1" id="KW-0245">EGF-like domain</keyword>
<feature type="region of interest" description="Disordered" evidence="2">
    <location>
        <begin position="879"/>
        <end position="898"/>
    </location>
</feature>
<feature type="compositionally biased region" description="Polar residues" evidence="2">
    <location>
        <begin position="1009"/>
        <end position="1025"/>
    </location>
</feature>
<gene>
    <name evidence="4" type="ORF">C7M84_016832</name>
</gene>
<dbReference type="OrthoDB" id="6356768at2759"/>
<feature type="compositionally biased region" description="Polar residues" evidence="2">
    <location>
        <begin position="948"/>
        <end position="959"/>
    </location>
</feature>
<organism evidence="4 5">
    <name type="scientific">Penaeus vannamei</name>
    <name type="common">Whiteleg shrimp</name>
    <name type="synonym">Litopenaeus vannamei</name>
    <dbReference type="NCBI Taxonomy" id="6689"/>
    <lineage>
        <taxon>Eukaryota</taxon>
        <taxon>Metazoa</taxon>
        <taxon>Ecdysozoa</taxon>
        <taxon>Arthropoda</taxon>
        <taxon>Crustacea</taxon>
        <taxon>Multicrustacea</taxon>
        <taxon>Malacostraca</taxon>
        <taxon>Eumalacostraca</taxon>
        <taxon>Eucarida</taxon>
        <taxon>Decapoda</taxon>
        <taxon>Dendrobranchiata</taxon>
        <taxon>Penaeoidea</taxon>
        <taxon>Penaeidae</taxon>
        <taxon>Penaeus</taxon>
    </lineage>
</organism>
<feature type="compositionally biased region" description="Polar residues" evidence="2">
    <location>
        <begin position="484"/>
        <end position="515"/>
    </location>
</feature>
<dbReference type="PROSITE" id="PS01186">
    <property type="entry name" value="EGF_2"/>
    <property type="match status" value="2"/>
</dbReference>
<evidence type="ECO:0000313" key="4">
    <source>
        <dbReference type="EMBL" id="ROT65211.1"/>
    </source>
</evidence>
<dbReference type="PROSITE" id="PS00022">
    <property type="entry name" value="EGF_1"/>
    <property type="match status" value="2"/>
</dbReference>
<feature type="compositionally biased region" description="Low complexity" evidence="2">
    <location>
        <begin position="1333"/>
        <end position="1354"/>
    </location>
</feature>
<feature type="compositionally biased region" description="Basic and acidic residues" evidence="2">
    <location>
        <begin position="841"/>
        <end position="853"/>
    </location>
</feature>
<accession>A0A3R7QEV9</accession>
<feature type="compositionally biased region" description="Low complexity" evidence="2">
    <location>
        <begin position="1388"/>
        <end position="1405"/>
    </location>
</feature>
<evidence type="ECO:0000256" key="2">
    <source>
        <dbReference type="SAM" id="MobiDB-lite"/>
    </source>
</evidence>
<feature type="compositionally biased region" description="Basic and acidic residues" evidence="2">
    <location>
        <begin position="274"/>
        <end position="285"/>
    </location>
</feature>
<dbReference type="Proteomes" id="UP000283509">
    <property type="component" value="Unassembled WGS sequence"/>
</dbReference>
<dbReference type="SUPFAM" id="SSF57196">
    <property type="entry name" value="EGF/Laminin"/>
    <property type="match status" value="2"/>
</dbReference>
<feature type="compositionally biased region" description="Low complexity" evidence="2">
    <location>
        <begin position="711"/>
        <end position="739"/>
    </location>
</feature>
<feature type="compositionally biased region" description="Polar residues" evidence="2">
    <location>
        <begin position="580"/>
        <end position="590"/>
    </location>
</feature>
<reference evidence="4 5" key="2">
    <citation type="submission" date="2019-01" db="EMBL/GenBank/DDBJ databases">
        <title>The decoding of complex shrimp genome reveals the adaptation for benthos swimmer, frequently molting mechanism and breeding impact on genome.</title>
        <authorList>
            <person name="Sun Y."/>
            <person name="Gao Y."/>
            <person name="Yu Y."/>
        </authorList>
    </citation>
    <scope>NUCLEOTIDE SEQUENCE [LARGE SCALE GENOMIC DNA]</scope>
    <source>
        <tissue evidence="4">Muscle</tissue>
    </source>
</reference>
<comment type="caution">
    <text evidence="4">The sequence shown here is derived from an EMBL/GenBank/DDBJ whole genome shotgun (WGS) entry which is preliminary data.</text>
</comment>
<feature type="domain" description="EGF-like" evidence="3">
    <location>
        <begin position="1529"/>
        <end position="1565"/>
    </location>
</feature>
<dbReference type="EMBL" id="QCYY01003119">
    <property type="protein sequence ID" value="ROT65211.1"/>
    <property type="molecule type" value="Genomic_DNA"/>
</dbReference>
<proteinExistence type="predicted"/>
<feature type="region of interest" description="Disordered" evidence="2">
    <location>
        <begin position="1163"/>
        <end position="1203"/>
    </location>
</feature>
<feature type="domain" description="EGF-like" evidence="3">
    <location>
        <begin position="1566"/>
        <end position="1601"/>
    </location>
</feature>
<feature type="compositionally biased region" description="Polar residues" evidence="2">
    <location>
        <begin position="632"/>
        <end position="641"/>
    </location>
</feature>
<feature type="compositionally biased region" description="Polar residues" evidence="2">
    <location>
        <begin position="797"/>
        <end position="811"/>
    </location>
</feature>
<protein>
    <recommendedName>
        <fullName evidence="3">EGF-like domain-containing protein</fullName>
    </recommendedName>
</protein>
<feature type="disulfide bond" evidence="1">
    <location>
        <begin position="1555"/>
        <end position="1564"/>
    </location>
</feature>
<comment type="caution">
    <text evidence="1">Lacks conserved residue(s) required for the propagation of feature annotation.</text>
</comment>
<feature type="compositionally biased region" description="Basic and acidic residues" evidence="2">
    <location>
        <begin position="642"/>
        <end position="654"/>
    </location>
</feature>
<evidence type="ECO:0000313" key="5">
    <source>
        <dbReference type="Proteomes" id="UP000283509"/>
    </source>
</evidence>
<reference evidence="4 5" key="1">
    <citation type="submission" date="2018-04" db="EMBL/GenBank/DDBJ databases">
        <authorList>
            <person name="Zhang X."/>
            <person name="Yuan J."/>
            <person name="Li F."/>
            <person name="Xiang J."/>
        </authorList>
    </citation>
    <scope>NUCLEOTIDE SEQUENCE [LARGE SCALE GENOMIC DNA]</scope>
    <source>
        <tissue evidence="4">Muscle</tissue>
    </source>
</reference>
<feature type="compositionally biased region" description="Polar residues" evidence="2">
    <location>
        <begin position="967"/>
        <end position="982"/>
    </location>
</feature>
<feature type="compositionally biased region" description="Polar residues" evidence="2">
    <location>
        <begin position="532"/>
        <end position="541"/>
    </location>
</feature>
<feature type="compositionally biased region" description="Low complexity" evidence="2">
    <location>
        <begin position="1363"/>
        <end position="1380"/>
    </location>
</feature>
<feature type="compositionally biased region" description="Low complexity" evidence="2">
    <location>
        <begin position="657"/>
        <end position="672"/>
    </location>
</feature>
<name>A0A3R7QEV9_PENVA</name>
<dbReference type="SMART" id="SM00181">
    <property type="entry name" value="EGF"/>
    <property type="match status" value="2"/>
</dbReference>
<feature type="region of interest" description="Disordered" evidence="2">
    <location>
        <begin position="212"/>
        <end position="873"/>
    </location>
</feature>
<evidence type="ECO:0000259" key="3">
    <source>
        <dbReference type="PROSITE" id="PS50026"/>
    </source>
</evidence>
<feature type="compositionally biased region" description="Polar residues" evidence="2">
    <location>
        <begin position="372"/>
        <end position="382"/>
    </location>
</feature>
<keyword evidence="1" id="KW-1015">Disulfide bond</keyword>
<dbReference type="InterPro" id="IPR000742">
    <property type="entry name" value="EGF"/>
</dbReference>
<keyword evidence="5" id="KW-1185">Reference proteome</keyword>
<feature type="compositionally biased region" description="Polar residues" evidence="2">
    <location>
        <begin position="296"/>
        <end position="307"/>
    </location>
</feature>
<dbReference type="Gene3D" id="2.10.25.10">
    <property type="entry name" value="Laminin"/>
    <property type="match status" value="1"/>
</dbReference>
<feature type="compositionally biased region" description="Basic and acidic residues" evidence="2">
    <location>
        <begin position="87"/>
        <end position="97"/>
    </location>
</feature>
<evidence type="ECO:0000256" key="1">
    <source>
        <dbReference type="PROSITE-ProRule" id="PRU00076"/>
    </source>
</evidence>
<feature type="compositionally biased region" description="Polar residues" evidence="2">
    <location>
        <begin position="828"/>
        <end position="840"/>
    </location>
</feature>
<feature type="region of interest" description="Disordered" evidence="2">
    <location>
        <begin position="1333"/>
        <end position="1415"/>
    </location>
</feature>
<feature type="compositionally biased region" description="Polar residues" evidence="2">
    <location>
        <begin position="606"/>
        <end position="616"/>
    </location>
</feature>
<feature type="compositionally biased region" description="Polar residues" evidence="2">
    <location>
        <begin position="347"/>
        <end position="356"/>
    </location>
</feature>
<feature type="compositionally biased region" description="Low complexity" evidence="2">
    <location>
        <begin position="548"/>
        <end position="560"/>
    </location>
</feature>
<dbReference type="PROSITE" id="PS50026">
    <property type="entry name" value="EGF_3"/>
    <property type="match status" value="2"/>
</dbReference>